<reference evidence="2 3" key="1">
    <citation type="submission" date="2024-01" db="EMBL/GenBank/DDBJ databases">
        <title>The complete chloroplast genome sequence of Lithospermum erythrorhizon: insights into the phylogenetic relationship among Boraginaceae species and the maternal lineages of purple gromwells.</title>
        <authorList>
            <person name="Okada T."/>
            <person name="Watanabe K."/>
        </authorList>
    </citation>
    <scope>NUCLEOTIDE SEQUENCE [LARGE SCALE GENOMIC DNA]</scope>
</reference>
<feature type="region of interest" description="Disordered" evidence="1">
    <location>
        <begin position="49"/>
        <end position="71"/>
    </location>
</feature>
<proteinExistence type="predicted"/>
<feature type="compositionally biased region" description="Basic and acidic residues" evidence="1">
    <location>
        <begin position="49"/>
        <end position="59"/>
    </location>
</feature>
<organism evidence="2 3">
    <name type="scientific">Lithospermum erythrorhizon</name>
    <name type="common">Purple gromwell</name>
    <name type="synonym">Lithospermum officinale var. erythrorhizon</name>
    <dbReference type="NCBI Taxonomy" id="34254"/>
    <lineage>
        <taxon>Eukaryota</taxon>
        <taxon>Viridiplantae</taxon>
        <taxon>Streptophyta</taxon>
        <taxon>Embryophyta</taxon>
        <taxon>Tracheophyta</taxon>
        <taxon>Spermatophyta</taxon>
        <taxon>Magnoliopsida</taxon>
        <taxon>eudicotyledons</taxon>
        <taxon>Gunneridae</taxon>
        <taxon>Pentapetalae</taxon>
        <taxon>asterids</taxon>
        <taxon>lamiids</taxon>
        <taxon>Boraginales</taxon>
        <taxon>Boraginaceae</taxon>
        <taxon>Boraginoideae</taxon>
        <taxon>Lithospermeae</taxon>
        <taxon>Lithospermum</taxon>
    </lineage>
</organism>
<dbReference type="EMBL" id="BAABME010027718">
    <property type="protein sequence ID" value="GAA0176012.1"/>
    <property type="molecule type" value="Genomic_DNA"/>
</dbReference>
<evidence type="ECO:0000256" key="1">
    <source>
        <dbReference type="SAM" id="MobiDB-lite"/>
    </source>
</evidence>
<dbReference type="AlphaFoldDB" id="A0AAV3RN06"/>
<dbReference type="PANTHER" id="PTHR31973:SF187">
    <property type="entry name" value="MUTATOR TRANSPOSASE MUDRA PROTEIN"/>
    <property type="match status" value="1"/>
</dbReference>
<keyword evidence="3" id="KW-1185">Reference proteome</keyword>
<dbReference type="Proteomes" id="UP001454036">
    <property type="component" value="Unassembled WGS sequence"/>
</dbReference>
<name>A0AAV3RN06_LITER</name>
<dbReference type="PANTHER" id="PTHR31973">
    <property type="entry name" value="POLYPROTEIN, PUTATIVE-RELATED"/>
    <property type="match status" value="1"/>
</dbReference>
<protein>
    <submittedName>
        <fullName evidence="2">Uncharacterized protein</fullName>
    </submittedName>
</protein>
<accession>A0AAV3RN06</accession>
<gene>
    <name evidence="2" type="ORF">LIER_42010</name>
</gene>
<sequence length="182" mass="21037">MNIDQMVEEDGVSFSHAQLFSSGVHDQLKEAEGEPALAYDSDGIWSDKEASDVEGDGTKLDSYPKYNPKTDGRQPKFAIGMLLNSRMELKAAIDTYNIKDARDIKYVRNSKERTMTTKHYSTWLAKHYVKKFRNCPNYKPADFRKEMGLKLGQHMSRWQAWRAKNTALKAIYGDEEEQFKRL</sequence>
<evidence type="ECO:0000313" key="2">
    <source>
        <dbReference type="EMBL" id="GAA0176012.1"/>
    </source>
</evidence>
<evidence type="ECO:0000313" key="3">
    <source>
        <dbReference type="Proteomes" id="UP001454036"/>
    </source>
</evidence>
<comment type="caution">
    <text evidence="2">The sequence shown here is derived from an EMBL/GenBank/DDBJ whole genome shotgun (WGS) entry which is preliminary data.</text>
</comment>